<comment type="similarity">
    <text evidence="2">Belongs to the 2-oxoacid dehydrogenase family.</text>
</comment>
<dbReference type="InterPro" id="IPR023213">
    <property type="entry name" value="CAT-like_dom_sf"/>
</dbReference>
<dbReference type="GO" id="GO:0016407">
    <property type="term" value="F:acetyltransferase activity"/>
    <property type="evidence" value="ECO:0007669"/>
    <property type="project" value="TreeGrafter"/>
</dbReference>
<dbReference type="SUPFAM" id="SSF51230">
    <property type="entry name" value="Single hybrid motif"/>
    <property type="match status" value="1"/>
</dbReference>
<dbReference type="RefSeq" id="WP_076430830.1">
    <property type="nucleotide sequence ID" value="NZ_FTNO01000002.1"/>
</dbReference>
<keyword evidence="3 9" id="KW-0808">Transferase</keyword>
<dbReference type="Pfam" id="PF00198">
    <property type="entry name" value="2-oxoacid_dh"/>
    <property type="match status" value="1"/>
</dbReference>
<evidence type="ECO:0000256" key="6">
    <source>
        <dbReference type="SAM" id="MobiDB-lite"/>
    </source>
</evidence>
<dbReference type="GO" id="GO:0031405">
    <property type="term" value="F:lipoic acid binding"/>
    <property type="evidence" value="ECO:0007669"/>
    <property type="project" value="TreeGrafter"/>
</dbReference>
<dbReference type="Gene3D" id="3.30.559.10">
    <property type="entry name" value="Chloramphenicol acetyltransferase-like domain"/>
    <property type="match status" value="1"/>
</dbReference>
<dbReference type="Pfam" id="PF02817">
    <property type="entry name" value="E3_binding"/>
    <property type="match status" value="1"/>
</dbReference>
<dbReference type="InterPro" id="IPR050743">
    <property type="entry name" value="2-oxoacid_DH_E2_comp"/>
</dbReference>
<accession>A0A1N7BZX5</accession>
<dbReference type="SUPFAM" id="SSF47005">
    <property type="entry name" value="Peripheral subunit-binding domain of 2-oxo acid dehydrogenase complex"/>
    <property type="match status" value="1"/>
</dbReference>
<evidence type="ECO:0000259" key="7">
    <source>
        <dbReference type="PROSITE" id="PS50968"/>
    </source>
</evidence>
<evidence type="ECO:0000256" key="5">
    <source>
        <dbReference type="ARBA" id="ARBA00023315"/>
    </source>
</evidence>
<comment type="cofactor">
    <cofactor evidence="1">
        <name>(R)-lipoate</name>
        <dbReference type="ChEBI" id="CHEBI:83088"/>
    </cofactor>
</comment>
<evidence type="ECO:0000256" key="2">
    <source>
        <dbReference type="ARBA" id="ARBA00007317"/>
    </source>
</evidence>
<keyword evidence="4" id="KW-0450">Lipoyl</keyword>
<dbReference type="Gene3D" id="2.40.50.100">
    <property type="match status" value="1"/>
</dbReference>
<gene>
    <name evidence="9" type="ORF">SAMN05421858_2861</name>
</gene>
<dbReference type="PANTHER" id="PTHR43178:SF5">
    <property type="entry name" value="LIPOAMIDE ACYLTRANSFERASE COMPONENT OF BRANCHED-CHAIN ALPHA-KETO ACID DEHYDROGENASE COMPLEX, MITOCHONDRIAL"/>
    <property type="match status" value="1"/>
</dbReference>
<evidence type="ECO:0000313" key="10">
    <source>
        <dbReference type="Proteomes" id="UP000186914"/>
    </source>
</evidence>
<dbReference type="InterPro" id="IPR000089">
    <property type="entry name" value="Biotin_lipoyl"/>
</dbReference>
<dbReference type="InterPro" id="IPR001078">
    <property type="entry name" value="2-oxoacid_DH_actylTfrase"/>
</dbReference>
<dbReference type="InterPro" id="IPR003016">
    <property type="entry name" value="2-oxoA_DH_lipoyl-BS"/>
</dbReference>
<proteinExistence type="inferred from homology"/>
<dbReference type="InterPro" id="IPR004167">
    <property type="entry name" value="PSBD"/>
</dbReference>
<feature type="compositionally biased region" description="Acidic residues" evidence="6">
    <location>
        <begin position="79"/>
        <end position="115"/>
    </location>
</feature>
<dbReference type="FunFam" id="3.30.559.10:FF:000007">
    <property type="entry name" value="Dihydrolipoamide acetyltransferase component of pyruvate dehydrogenase complex"/>
    <property type="match status" value="1"/>
</dbReference>
<dbReference type="Gene3D" id="4.10.320.10">
    <property type="entry name" value="E3-binding domain"/>
    <property type="match status" value="2"/>
</dbReference>
<evidence type="ECO:0000256" key="3">
    <source>
        <dbReference type="ARBA" id="ARBA00022679"/>
    </source>
</evidence>
<keyword evidence="10" id="KW-1185">Reference proteome</keyword>
<feature type="region of interest" description="Disordered" evidence="6">
    <location>
        <begin position="137"/>
        <end position="204"/>
    </location>
</feature>
<feature type="compositionally biased region" description="Acidic residues" evidence="6">
    <location>
        <begin position="161"/>
        <end position="180"/>
    </location>
</feature>
<keyword evidence="9" id="KW-0670">Pyruvate</keyword>
<protein>
    <submittedName>
        <fullName evidence="9">Pyruvate dehydrogenase E2 component (Dihydrolipoamide acetyltransferase)</fullName>
    </submittedName>
</protein>
<dbReference type="SUPFAM" id="SSF52777">
    <property type="entry name" value="CoA-dependent acyltransferases"/>
    <property type="match status" value="1"/>
</dbReference>
<evidence type="ECO:0000313" key="9">
    <source>
        <dbReference type="EMBL" id="SIR56754.1"/>
    </source>
</evidence>
<dbReference type="InterPro" id="IPR011053">
    <property type="entry name" value="Single_hybrid_motif"/>
</dbReference>
<dbReference type="PROSITE" id="PS51826">
    <property type="entry name" value="PSBD"/>
    <property type="match status" value="1"/>
</dbReference>
<feature type="domain" description="Peripheral subunit-binding (PSBD)" evidence="8">
    <location>
        <begin position="121"/>
        <end position="158"/>
    </location>
</feature>
<reference evidence="10" key="1">
    <citation type="submission" date="2017-01" db="EMBL/GenBank/DDBJ databases">
        <authorList>
            <person name="Varghese N."/>
            <person name="Submissions S."/>
        </authorList>
    </citation>
    <scope>NUCLEOTIDE SEQUENCE [LARGE SCALE GENOMIC DNA]</scope>
    <source>
        <strain evidence="10">CGMCC 1.7737</strain>
    </source>
</reference>
<dbReference type="InterPro" id="IPR036625">
    <property type="entry name" value="E3-bd_dom_sf"/>
</dbReference>
<feature type="domain" description="Lipoyl-binding" evidence="7">
    <location>
        <begin position="2"/>
        <end position="77"/>
    </location>
</feature>
<dbReference type="PANTHER" id="PTHR43178">
    <property type="entry name" value="DIHYDROLIPOAMIDE ACETYLTRANSFERASE COMPONENT OF PYRUVATE DEHYDROGENASE COMPLEX"/>
    <property type="match status" value="1"/>
</dbReference>
<dbReference type="OrthoDB" id="56234at2157"/>
<dbReference type="PROSITE" id="PS00189">
    <property type="entry name" value="LIPOYL"/>
    <property type="match status" value="1"/>
</dbReference>
<evidence type="ECO:0000256" key="4">
    <source>
        <dbReference type="ARBA" id="ARBA00022823"/>
    </source>
</evidence>
<dbReference type="CDD" id="cd06849">
    <property type="entry name" value="lipoyl_domain"/>
    <property type="match status" value="1"/>
</dbReference>
<evidence type="ECO:0000259" key="8">
    <source>
        <dbReference type="PROSITE" id="PS51826"/>
    </source>
</evidence>
<dbReference type="GO" id="GO:0005737">
    <property type="term" value="C:cytoplasm"/>
    <property type="evidence" value="ECO:0007669"/>
    <property type="project" value="TreeGrafter"/>
</dbReference>
<name>A0A1N7BZX5_9EURY</name>
<sequence>MVREFKLPDVGEGVAEGELVSWLVEEGDEVSEDQPVAEVETDKAIVEVPSPVNGSVRELRAEEGEVVPVGNVIITFNVEGEDDEDTATESAESEEPTESQEEVAEEPEVSEETETPEGRVFAAPSARRLARELGVDIATVEGTGPSGRVTEHDVRTAAESTTDEVEQETDEVQPDDDLDIQPENGGISGGGPAPDSVEPADRERTLAAPATRRLADEQGVNLNAVPAVEERDGQAFVTPEAVREYAEAQQQAQAEDAAELATGETGPREERIPYRGIRRTIGKQMQKSKFTAPHVTHHDTTEVSELVETREELRGIADEQGIKLTYMPFVLKAVVAALKDYPYLNSALDEENGEIVVKNYYNIGIAVATDDGLMVPVIKNVDQKDMLQLASEMNELVEKARDRTISREEMQGGTFTITNFGAIGGKHATPIINYPEVGILGLGSLKKRPVVVDDEVEARPVLPISMSIDHRIIDGAIVAQFANQLLEYLHNPKLLLLE</sequence>
<dbReference type="Proteomes" id="UP000186914">
    <property type="component" value="Unassembled WGS sequence"/>
</dbReference>
<dbReference type="AlphaFoldDB" id="A0A1N7BZX5"/>
<dbReference type="PROSITE" id="PS50968">
    <property type="entry name" value="BIOTINYL_LIPOYL"/>
    <property type="match status" value="1"/>
</dbReference>
<keyword evidence="5" id="KW-0012">Acyltransferase</keyword>
<organism evidence="9 10">
    <name type="scientific">Haladaptatus litoreus</name>
    <dbReference type="NCBI Taxonomy" id="553468"/>
    <lineage>
        <taxon>Archaea</taxon>
        <taxon>Methanobacteriati</taxon>
        <taxon>Methanobacteriota</taxon>
        <taxon>Stenosarchaea group</taxon>
        <taxon>Halobacteria</taxon>
        <taxon>Halobacteriales</taxon>
        <taxon>Haladaptataceae</taxon>
        <taxon>Haladaptatus</taxon>
    </lineage>
</organism>
<dbReference type="EMBL" id="FTNO01000002">
    <property type="protein sequence ID" value="SIR56754.1"/>
    <property type="molecule type" value="Genomic_DNA"/>
</dbReference>
<feature type="region of interest" description="Disordered" evidence="6">
    <location>
        <begin position="77"/>
        <end position="125"/>
    </location>
</feature>
<dbReference type="Pfam" id="PF00364">
    <property type="entry name" value="Biotin_lipoyl"/>
    <property type="match status" value="1"/>
</dbReference>
<evidence type="ECO:0000256" key="1">
    <source>
        <dbReference type="ARBA" id="ARBA00001938"/>
    </source>
</evidence>